<keyword evidence="3" id="KW-0482">Metalloprotease</keyword>
<comment type="caution">
    <text evidence="3">The sequence shown here is derived from an EMBL/GenBank/DDBJ whole genome shotgun (WGS) entry which is preliminary data.</text>
</comment>
<proteinExistence type="predicted"/>
<keyword evidence="1" id="KW-0472">Membrane</keyword>
<feature type="transmembrane region" description="Helical" evidence="1">
    <location>
        <begin position="23"/>
        <end position="46"/>
    </location>
</feature>
<dbReference type="AlphaFoldDB" id="A0A9D2SZK9"/>
<accession>A0A9D2SZK9</accession>
<dbReference type="GO" id="GO:0008237">
    <property type="term" value="F:metallopeptidase activity"/>
    <property type="evidence" value="ECO:0007669"/>
    <property type="project" value="UniProtKB-KW"/>
</dbReference>
<sequence length="311" mass="34126">MDELRDYFLGGRARQYRRAFSRVGWALTLMLVLNLAGQLLLQFLVSLLAPGLLSQVDVLYLISGFSSYCIAAPAALLVLRTLPAPPREAPPRSLTALQAVKLWLVCVGGSYLLNFVTQWCMDWLARGRGAPFTDPVDQIGQMSLWVSLPLTCALGPLVEELCFRRAVLERLRPYGDGFALCASAILFALFHGNLFQSLYTLAIGFLLGGVTLYTGQLRWAVGFHAAFNLISVGLSPLASALGTPGEMTFSLFVIFSMAWTLHWLVDQGENLSKAAKSMAWGDGETWGHFVVNPGMTVFLLAIVAMTWRNLS</sequence>
<reference evidence="3" key="2">
    <citation type="submission" date="2021-04" db="EMBL/GenBank/DDBJ databases">
        <authorList>
            <person name="Gilroy R."/>
        </authorList>
    </citation>
    <scope>NUCLEOTIDE SEQUENCE</scope>
    <source>
        <strain evidence="3">CHK186-1790</strain>
    </source>
</reference>
<gene>
    <name evidence="3" type="ORF">H9701_00070</name>
</gene>
<feature type="transmembrane region" description="Helical" evidence="1">
    <location>
        <begin position="286"/>
        <end position="307"/>
    </location>
</feature>
<dbReference type="Proteomes" id="UP000823882">
    <property type="component" value="Unassembled WGS sequence"/>
</dbReference>
<organism evidence="3 4">
    <name type="scientific">Candidatus Intestinimonas pullistercoris</name>
    <dbReference type="NCBI Taxonomy" id="2838623"/>
    <lineage>
        <taxon>Bacteria</taxon>
        <taxon>Bacillati</taxon>
        <taxon>Bacillota</taxon>
        <taxon>Clostridia</taxon>
        <taxon>Eubacteriales</taxon>
        <taxon>Intestinimonas</taxon>
    </lineage>
</organism>
<feature type="transmembrane region" description="Helical" evidence="1">
    <location>
        <begin position="139"/>
        <end position="159"/>
    </location>
</feature>
<feature type="transmembrane region" description="Helical" evidence="1">
    <location>
        <begin position="247"/>
        <end position="265"/>
    </location>
</feature>
<feature type="transmembrane region" description="Helical" evidence="1">
    <location>
        <begin position="100"/>
        <end position="119"/>
    </location>
</feature>
<evidence type="ECO:0000259" key="2">
    <source>
        <dbReference type="Pfam" id="PF02517"/>
    </source>
</evidence>
<name>A0A9D2SZK9_9FIRM</name>
<dbReference type="GO" id="GO:0004175">
    <property type="term" value="F:endopeptidase activity"/>
    <property type="evidence" value="ECO:0007669"/>
    <property type="project" value="UniProtKB-ARBA"/>
</dbReference>
<keyword evidence="3" id="KW-0378">Hydrolase</keyword>
<feature type="domain" description="CAAX prenyl protease 2/Lysostaphin resistance protein A-like" evidence="2">
    <location>
        <begin position="143"/>
        <end position="230"/>
    </location>
</feature>
<keyword evidence="1" id="KW-0812">Transmembrane</keyword>
<dbReference type="Pfam" id="PF02517">
    <property type="entry name" value="Rce1-like"/>
    <property type="match status" value="1"/>
</dbReference>
<keyword evidence="3" id="KW-0645">Protease</keyword>
<evidence type="ECO:0000313" key="4">
    <source>
        <dbReference type="Proteomes" id="UP000823882"/>
    </source>
</evidence>
<feature type="transmembrane region" description="Helical" evidence="1">
    <location>
        <begin position="221"/>
        <end position="241"/>
    </location>
</feature>
<evidence type="ECO:0000313" key="3">
    <source>
        <dbReference type="EMBL" id="HJC39931.1"/>
    </source>
</evidence>
<dbReference type="InterPro" id="IPR003675">
    <property type="entry name" value="Rce1/LyrA-like_dom"/>
</dbReference>
<evidence type="ECO:0000256" key="1">
    <source>
        <dbReference type="SAM" id="Phobius"/>
    </source>
</evidence>
<dbReference type="EMBL" id="DWWJ01000001">
    <property type="protein sequence ID" value="HJC39931.1"/>
    <property type="molecule type" value="Genomic_DNA"/>
</dbReference>
<reference evidence="3" key="1">
    <citation type="journal article" date="2021" name="PeerJ">
        <title>Extensive microbial diversity within the chicken gut microbiome revealed by metagenomics and culture.</title>
        <authorList>
            <person name="Gilroy R."/>
            <person name="Ravi A."/>
            <person name="Getino M."/>
            <person name="Pursley I."/>
            <person name="Horton D.L."/>
            <person name="Alikhan N.F."/>
            <person name="Baker D."/>
            <person name="Gharbi K."/>
            <person name="Hall N."/>
            <person name="Watson M."/>
            <person name="Adriaenssens E.M."/>
            <person name="Foster-Nyarko E."/>
            <person name="Jarju S."/>
            <person name="Secka A."/>
            <person name="Antonio M."/>
            <person name="Oren A."/>
            <person name="Chaudhuri R.R."/>
            <person name="La Ragione R."/>
            <person name="Hildebrand F."/>
            <person name="Pallen M.J."/>
        </authorList>
    </citation>
    <scope>NUCLEOTIDE SEQUENCE</scope>
    <source>
        <strain evidence="3">CHK186-1790</strain>
    </source>
</reference>
<feature type="transmembrane region" description="Helical" evidence="1">
    <location>
        <begin position="58"/>
        <end position="79"/>
    </location>
</feature>
<protein>
    <submittedName>
        <fullName evidence="3">CPBP family intramembrane metalloprotease</fullName>
    </submittedName>
</protein>
<dbReference type="GO" id="GO:0080120">
    <property type="term" value="P:CAAX-box protein maturation"/>
    <property type="evidence" value="ECO:0007669"/>
    <property type="project" value="UniProtKB-ARBA"/>
</dbReference>
<keyword evidence="1" id="KW-1133">Transmembrane helix</keyword>